<comment type="caution">
    <text evidence="1">The sequence shown here is derived from an EMBL/GenBank/DDBJ whole genome shotgun (WGS) entry which is preliminary data.</text>
</comment>
<dbReference type="PROSITE" id="PS51318">
    <property type="entry name" value="TAT"/>
    <property type="match status" value="1"/>
</dbReference>
<dbReference type="SUPFAM" id="SSF51126">
    <property type="entry name" value="Pectin lyase-like"/>
    <property type="match status" value="1"/>
</dbReference>
<dbReference type="Proteomes" id="UP000529783">
    <property type="component" value="Unassembled WGS sequence"/>
</dbReference>
<proteinExistence type="predicted"/>
<evidence type="ECO:0008006" key="3">
    <source>
        <dbReference type="Google" id="ProtNLM"/>
    </source>
</evidence>
<dbReference type="EMBL" id="JACCBA010000001">
    <property type="protein sequence ID" value="NYD46814.1"/>
    <property type="molecule type" value="Genomic_DNA"/>
</dbReference>
<dbReference type="Gene3D" id="2.160.20.10">
    <property type="entry name" value="Single-stranded right-handed beta-helix, Pectin lyase-like"/>
    <property type="match status" value="1"/>
</dbReference>
<dbReference type="InterPro" id="IPR006311">
    <property type="entry name" value="TAT_signal"/>
</dbReference>
<dbReference type="InterPro" id="IPR011050">
    <property type="entry name" value="Pectin_lyase_fold/virulence"/>
</dbReference>
<dbReference type="RefSeq" id="WP_179844011.1">
    <property type="nucleotide sequence ID" value="NZ_JACCBA010000001.1"/>
</dbReference>
<dbReference type="AlphaFoldDB" id="A0A7Y9EFM6"/>
<evidence type="ECO:0000313" key="1">
    <source>
        <dbReference type="EMBL" id="NYD46814.1"/>
    </source>
</evidence>
<organism evidence="1 2">
    <name type="scientific">Actinomadura luteofluorescens</name>
    <dbReference type="NCBI Taxonomy" id="46163"/>
    <lineage>
        <taxon>Bacteria</taxon>
        <taxon>Bacillati</taxon>
        <taxon>Actinomycetota</taxon>
        <taxon>Actinomycetes</taxon>
        <taxon>Streptosporangiales</taxon>
        <taxon>Thermomonosporaceae</taxon>
        <taxon>Actinomadura</taxon>
    </lineage>
</organism>
<evidence type="ECO:0000313" key="2">
    <source>
        <dbReference type="Proteomes" id="UP000529783"/>
    </source>
</evidence>
<dbReference type="InterPro" id="IPR012334">
    <property type="entry name" value="Pectin_lyas_fold"/>
</dbReference>
<gene>
    <name evidence="1" type="ORF">BJY14_002797</name>
</gene>
<reference evidence="1 2" key="1">
    <citation type="submission" date="2020-07" db="EMBL/GenBank/DDBJ databases">
        <title>Sequencing the genomes of 1000 actinobacteria strains.</title>
        <authorList>
            <person name="Klenk H.-P."/>
        </authorList>
    </citation>
    <scope>NUCLEOTIDE SEQUENCE [LARGE SCALE GENOMIC DNA]</scope>
    <source>
        <strain evidence="1 2">DSM 40398</strain>
    </source>
</reference>
<protein>
    <recommendedName>
        <fullName evidence="3">Right-handed parallel beta-helix repeat-containing protein</fullName>
    </recommendedName>
</protein>
<name>A0A7Y9EFM6_9ACTN</name>
<keyword evidence="2" id="KW-1185">Reference proteome</keyword>
<accession>A0A7Y9EFM6</accession>
<sequence length="365" mass="38716">MDERWYQRRSVLGGTAFAAAGVTVGVAAETLLGPGPTPAAAEQTGPWTYVPPGGSIQRAIAGGATAVMLGHGEYPLTEPLVPTRGCTIRGAGQRTRLRAARSMDAMIAIGDGRSVDGVSISDLVLDCADRAGIGIDLDITGTSRFYKGEPDAVCRLDNLAVYMPALDGVAYRGSDTQACVTSRVRVRQAGRYGFRVEAPDSWWIACEATTRRQTGSSAGFYVGPPIPGSDGIGGANNFFQACKAWYCRDYGWHVKGERNKFIGCESQDTRAHGWFIEADRNVFTGCVADTSGSRDLGAGANEADGFFVGQGDQTSLVGCQAFDRKPAGQAPQQRYGFNVPAAMADQGRVAGHTGWDNLTGLLNRR</sequence>